<keyword evidence="2" id="KW-0032">Aminotransferase</keyword>
<reference evidence="2 3" key="1">
    <citation type="submission" date="2017-12" db="EMBL/GenBank/DDBJ databases">
        <authorList>
            <person name="Hurst M.R.H."/>
        </authorList>
    </citation>
    <scope>NUCLEOTIDE SEQUENCE [LARGE SCALE GENOMIC DNA]</scope>
    <source>
        <strain evidence="2 3">SY-3-19</strain>
    </source>
</reference>
<dbReference type="Pfam" id="PF00155">
    <property type="entry name" value="Aminotran_1_2"/>
    <property type="match status" value="1"/>
</dbReference>
<dbReference type="InterPro" id="IPR015424">
    <property type="entry name" value="PyrdxlP-dep_Trfase"/>
</dbReference>
<dbReference type="GO" id="GO:0030170">
    <property type="term" value="F:pyridoxal phosphate binding"/>
    <property type="evidence" value="ECO:0007669"/>
    <property type="project" value="InterPro"/>
</dbReference>
<dbReference type="InterPro" id="IPR004839">
    <property type="entry name" value="Aminotransferase_I/II_large"/>
</dbReference>
<feature type="domain" description="Aminotransferase class I/classII large" evidence="1">
    <location>
        <begin position="72"/>
        <end position="376"/>
    </location>
</feature>
<sequence length="391" mass="42756">MTFDIEINKNVSAVGETYASVMRKMLKKMASDEKAISLLSSSVAEPRDLLKKLVSRCFEDAITTRYQSVMTGNNPYLEQALAKRYGVSERNILCNAGVTSGLAFLYQTLVSPGGTVLAERPGFDIFWDFARAQGVQVDYFSRKAPAFEIDVEAVLSAITPKTRLIVLSNLHNPSGKLVSEEILLRLAEGAKERGVIVVVDEVYRDYAGVPDNATWSPGKTPNVIRLGSLTKIYGLSGLRCGWIIADDAVMDAIVPVFMKLDFNASKLGHAVAAALLEEPSEFDAFVDDEISRSRPGALEELARLKADGIIDLETPDYGCICFPKIIGVEDTRALAQWLVEKHNVYTVAGEFFGAPGYLRLGFAIDPEKLKSGMQRLTEGVEVFRQKGVAAG</sequence>
<organism evidence="2 3">
    <name type="scientific">Hyphococcus luteus</name>
    <dbReference type="NCBI Taxonomy" id="2058213"/>
    <lineage>
        <taxon>Bacteria</taxon>
        <taxon>Pseudomonadati</taxon>
        <taxon>Pseudomonadota</taxon>
        <taxon>Alphaproteobacteria</taxon>
        <taxon>Parvularculales</taxon>
        <taxon>Parvularculaceae</taxon>
        <taxon>Hyphococcus</taxon>
    </lineage>
</organism>
<dbReference type="PANTHER" id="PTHR43510">
    <property type="entry name" value="AMINOTRANSFERASE FUNCTION, HYPOTHETICAL (EUROFUNG)"/>
    <property type="match status" value="1"/>
</dbReference>
<dbReference type="EMBL" id="PJCH01000015">
    <property type="protein sequence ID" value="PQA85994.1"/>
    <property type="molecule type" value="Genomic_DNA"/>
</dbReference>
<dbReference type="Proteomes" id="UP000239504">
    <property type="component" value="Unassembled WGS sequence"/>
</dbReference>
<dbReference type="OrthoDB" id="9808770at2"/>
<protein>
    <submittedName>
        <fullName evidence="2">Pyridoxal phosphate-dependent aminotransferase</fullName>
    </submittedName>
</protein>
<keyword evidence="2" id="KW-0808">Transferase</keyword>
<dbReference type="AlphaFoldDB" id="A0A2S7K0H0"/>
<evidence type="ECO:0000313" key="3">
    <source>
        <dbReference type="Proteomes" id="UP000239504"/>
    </source>
</evidence>
<dbReference type="Gene3D" id="3.90.1150.10">
    <property type="entry name" value="Aspartate Aminotransferase, domain 1"/>
    <property type="match status" value="1"/>
</dbReference>
<keyword evidence="3" id="KW-1185">Reference proteome</keyword>
<evidence type="ECO:0000313" key="2">
    <source>
        <dbReference type="EMBL" id="PQA85994.1"/>
    </source>
</evidence>
<comment type="caution">
    <text evidence="2">The sequence shown here is derived from an EMBL/GenBank/DDBJ whole genome shotgun (WGS) entry which is preliminary data.</text>
</comment>
<accession>A0A2S7K0H0</accession>
<evidence type="ECO:0000259" key="1">
    <source>
        <dbReference type="Pfam" id="PF00155"/>
    </source>
</evidence>
<dbReference type="CDD" id="cd00609">
    <property type="entry name" value="AAT_like"/>
    <property type="match status" value="1"/>
</dbReference>
<dbReference type="RefSeq" id="WP_104831206.1">
    <property type="nucleotide sequence ID" value="NZ_PJCH01000015.1"/>
</dbReference>
<dbReference type="SUPFAM" id="SSF53383">
    <property type="entry name" value="PLP-dependent transferases"/>
    <property type="match status" value="1"/>
</dbReference>
<dbReference type="PANTHER" id="PTHR43510:SF1">
    <property type="entry name" value="AMINOTRANSFERASE FUNCTION, HYPOTHETICAL (EUROFUNG)"/>
    <property type="match status" value="1"/>
</dbReference>
<proteinExistence type="predicted"/>
<dbReference type="GO" id="GO:0008483">
    <property type="term" value="F:transaminase activity"/>
    <property type="evidence" value="ECO:0007669"/>
    <property type="project" value="UniProtKB-KW"/>
</dbReference>
<name>A0A2S7K0H0_9PROT</name>
<dbReference type="InterPro" id="IPR015422">
    <property type="entry name" value="PyrdxlP-dep_Trfase_small"/>
</dbReference>
<dbReference type="InterPro" id="IPR015421">
    <property type="entry name" value="PyrdxlP-dep_Trfase_major"/>
</dbReference>
<dbReference type="Gene3D" id="3.40.640.10">
    <property type="entry name" value="Type I PLP-dependent aspartate aminotransferase-like (Major domain)"/>
    <property type="match status" value="1"/>
</dbReference>
<gene>
    <name evidence="2" type="ORF">CW354_16570</name>
</gene>